<accession>A0A1F6NXA3</accession>
<proteinExistence type="inferred from homology"/>
<dbReference type="GO" id="GO:0008986">
    <property type="term" value="F:pyruvate, water dikinase activity"/>
    <property type="evidence" value="ECO:0007669"/>
    <property type="project" value="InterPro"/>
</dbReference>
<sequence>MNKLPLNPKKEIFRWGPIPGRFFYTSFFTEVNYKYFCQKFLGLNWSRSLFLFRNRQMLWLNEYATLRSAGQKVFVKYWLPPKSRNNIYKRWKEEVVKLERWHRYLDNIDLAKLTDKQFNQFWADYSHDYINFWIYGTVPELANYGADKYIEKELSKYIKDKTNLKQVVQILTTPEKPSFYQEEEMALATSENLKKHQQKFYWLKNSYAGTQVLPLSFFVERKKEITSNIKLETRQRLAETRRNKVAVIKQYNLSKSIINIGQAISEGITVQDERKKYIFMALHYQDRLLVEVARRFDYPVDDLLNTWYWEIGEIIDGKDLHNILDNRRSGFGVNFYKNCKILDENETKSFWQLYGEEKIVSQTEVKGLVVSKGKGGKVIGHARILLDPNQVGEFKVGEILLAPMTSPEYIFAMKKALAIVTDFGGLTCHAAIVSRELGIPCIVNTKTATKIFKDGDKVEVDALKGIVKIVSK</sequence>
<dbReference type="SUPFAM" id="SSF52009">
    <property type="entry name" value="Phosphohistidine domain"/>
    <property type="match status" value="1"/>
</dbReference>
<evidence type="ECO:0000256" key="3">
    <source>
        <dbReference type="ARBA" id="ARBA00022840"/>
    </source>
</evidence>
<dbReference type="EMBL" id="MFQZ01000002">
    <property type="protein sequence ID" value="OGH88450.1"/>
    <property type="molecule type" value="Genomic_DNA"/>
</dbReference>
<dbReference type="GO" id="GO:0005524">
    <property type="term" value="F:ATP binding"/>
    <property type="evidence" value="ECO:0007669"/>
    <property type="project" value="UniProtKB-KW"/>
</dbReference>
<dbReference type="InterPro" id="IPR008279">
    <property type="entry name" value="PEP-util_enz_mobile_dom"/>
</dbReference>
<gene>
    <name evidence="5" type="ORF">A3J93_04270</name>
</gene>
<comment type="similarity">
    <text evidence="1">Belongs to the PEP-utilizing enzyme family.</text>
</comment>
<evidence type="ECO:0000313" key="5">
    <source>
        <dbReference type="EMBL" id="OGH88450.1"/>
    </source>
</evidence>
<organism evidence="5 6">
    <name type="scientific">Candidatus Magasanikbacteria bacterium RIFOXYC2_FULL_42_28</name>
    <dbReference type="NCBI Taxonomy" id="1798704"/>
    <lineage>
        <taxon>Bacteria</taxon>
        <taxon>Candidatus Magasanikiibacteriota</taxon>
    </lineage>
</organism>
<dbReference type="InterPro" id="IPR006319">
    <property type="entry name" value="PEP_synth"/>
</dbReference>
<dbReference type="STRING" id="1798704.A3J93_04270"/>
<keyword evidence="2" id="KW-0547">Nucleotide-binding</keyword>
<keyword evidence="3" id="KW-0067">ATP-binding</keyword>
<dbReference type="Proteomes" id="UP000177907">
    <property type="component" value="Unassembled WGS sequence"/>
</dbReference>
<reference evidence="5 6" key="1">
    <citation type="journal article" date="2016" name="Nat. Commun.">
        <title>Thousands of microbial genomes shed light on interconnected biogeochemical processes in an aquifer system.</title>
        <authorList>
            <person name="Anantharaman K."/>
            <person name="Brown C.T."/>
            <person name="Hug L.A."/>
            <person name="Sharon I."/>
            <person name="Castelle C.J."/>
            <person name="Probst A.J."/>
            <person name="Thomas B.C."/>
            <person name="Singh A."/>
            <person name="Wilkins M.J."/>
            <person name="Karaoz U."/>
            <person name="Brodie E.L."/>
            <person name="Williams K.H."/>
            <person name="Hubbard S.S."/>
            <person name="Banfield J.F."/>
        </authorList>
    </citation>
    <scope>NUCLEOTIDE SEQUENCE [LARGE SCALE GENOMIC DNA]</scope>
</reference>
<dbReference type="Pfam" id="PF00391">
    <property type="entry name" value="PEP-utilizers"/>
    <property type="match status" value="1"/>
</dbReference>
<protein>
    <recommendedName>
        <fullName evidence="4">PEP-utilising enzyme mobile domain-containing protein</fullName>
    </recommendedName>
</protein>
<name>A0A1F6NXA3_9BACT</name>
<evidence type="ECO:0000256" key="2">
    <source>
        <dbReference type="ARBA" id="ARBA00022741"/>
    </source>
</evidence>
<dbReference type="Gene3D" id="3.50.30.10">
    <property type="entry name" value="Phosphohistidine domain"/>
    <property type="match status" value="1"/>
</dbReference>
<dbReference type="PANTHER" id="PTHR43030:SF1">
    <property type="entry name" value="PHOSPHOENOLPYRUVATE SYNTHASE"/>
    <property type="match status" value="1"/>
</dbReference>
<evidence type="ECO:0000313" key="6">
    <source>
        <dbReference type="Proteomes" id="UP000177907"/>
    </source>
</evidence>
<dbReference type="PANTHER" id="PTHR43030">
    <property type="entry name" value="PHOSPHOENOLPYRUVATE SYNTHASE"/>
    <property type="match status" value="1"/>
</dbReference>
<evidence type="ECO:0000256" key="1">
    <source>
        <dbReference type="ARBA" id="ARBA00007837"/>
    </source>
</evidence>
<feature type="domain" description="PEP-utilising enzyme mobile" evidence="4">
    <location>
        <begin position="395"/>
        <end position="465"/>
    </location>
</feature>
<dbReference type="AlphaFoldDB" id="A0A1F6NXA3"/>
<evidence type="ECO:0000259" key="4">
    <source>
        <dbReference type="Pfam" id="PF00391"/>
    </source>
</evidence>
<dbReference type="InterPro" id="IPR018274">
    <property type="entry name" value="PEP_util_AS"/>
</dbReference>
<comment type="caution">
    <text evidence="5">The sequence shown here is derived from an EMBL/GenBank/DDBJ whole genome shotgun (WGS) entry which is preliminary data.</text>
</comment>
<dbReference type="InterPro" id="IPR036637">
    <property type="entry name" value="Phosphohistidine_dom_sf"/>
</dbReference>
<dbReference type="PROSITE" id="PS00370">
    <property type="entry name" value="PEP_ENZYMES_PHOS_SITE"/>
    <property type="match status" value="1"/>
</dbReference>